<keyword evidence="2" id="KW-1133">Transmembrane helix</keyword>
<keyword evidence="2" id="KW-0472">Membrane</keyword>
<accession>A0A813E6T2</accession>
<feature type="compositionally biased region" description="Low complexity" evidence="1">
    <location>
        <begin position="59"/>
        <end position="84"/>
    </location>
</feature>
<gene>
    <name evidence="3" type="ORF">PGLA1383_LOCUS13153</name>
    <name evidence="4" type="ORF">PGLA2088_LOCUS26109</name>
</gene>
<dbReference type="Proteomes" id="UP000654075">
    <property type="component" value="Unassembled WGS sequence"/>
</dbReference>
<dbReference type="Proteomes" id="UP000626109">
    <property type="component" value="Unassembled WGS sequence"/>
</dbReference>
<sequence>MSLSRHFFVPSAAAPRSLGSCGFRRGLAARLTVGLVLGCLLPGRDFVGPPSLRGRRGQELAASADESSEEASASEASSAEASSAEASLRARVAELERRLSERTAPAPEAQAVEDERPPSPVRLAFERVLEGIPELVDVDNARLGMTDDKAYIFSKGDASWKNPIYKRKYEVMGMALTQQETFFKALGRASKKAKESEAIKELIKFQKEGCEGMTKKEVKQEIAQIEQTSKLAGIVFRDLIPEVTKDPVMDAFFGLGTTFALIIATLLFCLCFFPPLPPEAYDE</sequence>
<dbReference type="EMBL" id="CAJNNV010007206">
    <property type="protein sequence ID" value="CAE8594623.1"/>
    <property type="molecule type" value="Genomic_DNA"/>
</dbReference>
<dbReference type="AlphaFoldDB" id="A0A813E6T2"/>
<evidence type="ECO:0000256" key="1">
    <source>
        <dbReference type="SAM" id="MobiDB-lite"/>
    </source>
</evidence>
<name>A0A813E6T2_POLGL</name>
<proteinExistence type="predicted"/>
<evidence type="ECO:0008006" key="6">
    <source>
        <dbReference type="Google" id="ProtNLM"/>
    </source>
</evidence>
<dbReference type="EMBL" id="CAJNNW010026954">
    <property type="protein sequence ID" value="CAE8688754.1"/>
    <property type="molecule type" value="Genomic_DNA"/>
</dbReference>
<evidence type="ECO:0000313" key="5">
    <source>
        <dbReference type="Proteomes" id="UP000654075"/>
    </source>
</evidence>
<keyword evidence="2" id="KW-0812">Transmembrane</keyword>
<evidence type="ECO:0000256" key="2">
    <source>
        <dbReference type="SAM" id="Phobius"/>
    </source>
</evidence>
<feature type="transmembrane region" description="Helical" evidence="2">
    <location>
        <begin position="251"/>
        <end position="273"/>
    </location>
</feature>
<feature type="region of interest" description="Disordered" evidence="1">
    <location>
        <begin position="51"/>
        <end position="84"/>
    </location>
</feature>
<dbReference type="OrthoDB" id="10410315at2759"/>
<evidence type="ECO:0000313" key="3">
    <source>
        <dbReference type="EMBL" id="CAE8594623.1"/>
    </source>
</evidence>
<comment type="caution">
    <text evidence="3">The sequence shown here is derived from an EMBL/GenBank/DDBJ whole genome shotgun (WGS) entry which is preliminary data.</text>
</comment>
<organism evidence="3 5">
    <name type="scientific">Polarella glacialis</name>
    <name type="common">Dinoflagellate</name>
    <dbReference type="NCBI Taxonomy" id="89957"/>
    <lineage>
        <taxon>Eukaryota</taxon>
        <taxon>Sar</taxon>
        <taxon>Alveolata</taxon>
        <taxon>Dinophyceae</taxon>
        <taxon>Suessiales</taxon>
        <taxon>Suessiaceae</taxon>
        <taxon>Polarella</taxon>
    </lineage>
</organism>
<reference evidence="3" key="1">
    <citation type="submission" date="2021-02" db="EMBL/GenBank/DDBJ databases">
        <authorList>
            <person name="Dougan E. K."/>
            <person name="Rhodes N."/>
            <person name="Thang M."/>
            <person name="Chan C."/>
        </authorList>
    </citation>
    <scope>NUCLEOTIDE SEQUENCE</scope>
</reference>
<keyword evidence="5" id="KW-1185">Reference proteome</keyword>
<protein>
    <recommendedName>
        <fullName evidence="6">Transmembrane protein</fullName>
    </recommendedName>
</protein>
<evidence type="ECO:0000313" key="4">
    <source>
        <dbReference type="EMBL" id="CAE8688754.1"/>
    </source>
</evidence>